<dbReference type="SMART" id="SM00382">
    <property type="entry name" value="AAA"/>
    <property type="match status" value="1"/>
</dbReference>
<organism evidence="3 4">
    <name type="scientific">Thermomonospora echinospora</name>
    <dbReference type="NCBI Taxonomy" id="1992"/>
    <lineage>
        <taxon>Bacteria</taxon>
        <taxon>Bacillati</taxon>
        <taxon>Actinomycetota</taxon>
        <taxon>Actinomycetes</taxon>
        <taxon>Streptosporangiales</taxon>
        <taxon>Thermomonosporaceae</taxon>
        <taxon>Thermomonospora</taxon>
    </lineage>
</organism>
<dbReference type="GO" id="GO:0051782">
    <property type="term" value="P:negative regulation of cell division"/>
    <property type="evidence" value="ECO:0007669"/>
    <property type="project" value="TreeGrafter"/>
</dbReference>
<sequence length="397" mass="42217">MPIICEPDEGAARRLAVGFREHGHAVKDLETLERTLAARPDELIVVFGPGAPLEGVLAFAAGRRIDRPVLGVVLVRTVLEVNTLAQAMRAGIREVVPDRDFPALMEACKRCWEVSARLRATEQAQPSEGAPEPGRDGKVVVLFAGKGGCGKSMLSTNLAVALAGRGREVCLVDLDLAFGDVGIMLQLSPQRTIVDAVPMGGHLDQTGIRSMLARHESGACAVLAPVAPGDAEKITGRLVTDLLAVLRRMFDVVVVDTPSQFSEPVLAALDAADRHLLLVGPEVTALKALRVTLDMLDLLGYPASTRQVVLNRADARAGLSRSDIDRVAGRPIGVRVPSSPDVPASINKGVPLAMAHPGHQVSRAVQEVADLVLEEDRRTAGRGRRRGGLRRAKAGRS</sequence>
<dbReference type="Pfam" id="PF01656">
    <property type="entry name" value="CbiA"/>
    <property type="match status" value="1"/>
</dbReference>
<dbReference type="Gene3D" id="3.40.50.300">
    <property type="entry name" value="P-loop containing nucleotide triphosphate hydrolases"/>
    <property type="match status" value="1"/>
</dbReference>
<dbReference type="InterPro" id="IPR003593">
    <property type="entry name" value="AAA+_ATPase"/>
</dbReference>
<reference evidence="4" key="1">
    <citation type="submission" date="2016-10" db="EMBL/GenBank/DDBJ databases">
        <authorList>
            <person name="Varghese N."/>
            <person name="Submissions S."/>
        </authorList>
    </citation>
    <scope>NUCLEOTIDE SEQUENCE [LARGE SCALE GENOMIC DNA]</scope>
    <source>
        <strain evidence="4">DSM 43163</strain>
    </source>
</reference>
<name>A0A1H5X1Y5_9ACTN</name>
<dbReference type="AlphaFoldDB" id="A0A1H5X1Y5"/>
<evidence type="ECO:0000259" key="2">
    <source>
        <dbReference type="SMART" id="SM00382"/>
    </source>
</evidence>
<accession>A0A1H5X1Y5</accession>
<feature type="compositionally biased region" description="Basic residues" evidence="1">
    <location>
        <begin position="380"/>
        <end position="397"/>
    </location>
</feature>
<dbReference type="GO" id="GO:0005524">
    <property type="term" value="F:ATP binding"/>
    <property type="evidence" value="ECO:0007669"/>
    <property type="project" value="TreeGrafter"/>
</dbReference>
<evidence type="ECO:0000313" key="4">
    <source>
        <dbReference type="Proteomes" id="UP000236723"/>
    </source>
</evidence>
<proteinExistence type="predicted"/>
<gene>
    <name evidence="3" type="ORF">SAMN04489712_10342</name>
</gene>
<dbReference type="InterPro" id="IPR027417">
    <property type="entry name" value="P-loop_NTPase"/>
</dbReference>
<dbReference type="GO" id="GO:0016887">
    <property type="term" value="F:ATP hydrolysis activity"/>
    <property type="evidence" value="ECO:0007669"/>
    <property type="project" value="TreeGrafter"/>
</dbReference>
<dbReference type="Proteomes" id="UP000236723">
    <property type="component" value="Unassembled WGS sequence"/>
</dbReference>
<dbReference type="EMBL" id="FNVO01000003">
    <property type="protein sequence ID" value="SEG05385.1"/>
    <property type="molecule type" value="Genomic_DNA"/>
</dbReference>
<feature type="region of interest" description="Disordered" evidence="1">
    <location>
        <begin position="377"/>
        <end position="397"/>
    </location>
</feature>
<dbReference type="GO" id="GO:0005829">
    <property type="term" value="C:cytosol"/>
    <property type="evidence" value="ECO:0007669"/>
    <property type="project" value="TreeGrafter"/>
</dbReference>
<evidence type="ECO:0000313" key="3">
    <source>
        <dbReference type="EMBL" id="SEG05385.1"/>
    </source>
</evidence>
<dbReference type="PANTHER" id="PTHR43384:SF13">
    <property type="entry name" value="SLR0110 PROTEIN"/>
    <property type="match status" value="1"/>
</dbReference>
<dbReference type="RefSeq" id="WP_103937025.1">
    <property type="nucleotide sequence ID" value="NZ_FNVO01000003.1"/>
</dbReference>
<dbReference type="PANTHER" id="PTHR43384">
    <property type="entry name" value="SEPTUM SITE-DETERMINING PROTEIN MIND HOMOLOG, CHLOROPLASTIC-RELATED"/>
    <property type="match status" value="1"/>
</dbReference>
<dbReference type="InterPro" id="IPR050625">
    <property type="entry name" value="ParA/MinD_ATPase"/>
</dbReference>
<protein>
    <submittedName>
        <fullName evidence="3">Pilus assembly protein CpaE</fullName>
    </submittedName>
</protein>
<keyword evidence="4" id="KW-1185">Reference proteome</keyword>
<evidence type="ECO:0000256" key="1">
    <source>
        <dbReference type="SAM" id="MobiDB-lite"/>
    </source>
</evidence>
<dbReference type="SUPFAM" id="SSF52540">
    <property type="entry name" value="P-loop containing nucleoside triphosphate hydrolases"/>
    <property type="match status" value="1"/>
</dbReference>
<dbReference type="GO" id="GO:0009898">
    <property type="term" value="C:cytoplasmic side of plasma membrane"/>
    <property type="evidence" value="ECO:0007669"/>
    <property type="project" value="TreeGrafter"/>
</dbReference>
<dbReference type="InterPro" id="IPR002586">
    <property type="entry name" value="CobQ/CobB/MinD/ParA_Nub-bd_dom"/>
</dbReference>
<dbReference type="OrthoDB" id="3448281at2"/>
<feature type="domain" description="AAA+ ATPase" evidence="2">
    <location>
        <begin position="137"/>
        <end position="314"/>
    </location>
</feature>